<protein>
    <submittedName>
        <fullName evidence="2">Uncharacterized protein</fullName>
    </submittedName>
</protein>
<evidence type="ECO:0000313" key="3">
    <source>
        <dbReference type="Proteomes" id="UP000728185"/>
    </source>
</evidence>
<keyword evidence="3" id="KW-1185">Reference proteome</keyword>
<dbReference type="Proteomes" id="UP000728185">
    <property type="component" value="Unassembled WGS sequence"/>
</dbReference>
<dbReference type="EMBL" id="LUCM01003424">
    <property type="protein sequence ID" value="KAA0195835.1"/>
    <property type="molecule type" value="Genomic_DNA"/>
</dbReference>
<sequence length="404" mass="45673">MNSCDSTIPIQLQPTQHRASTITLAELLAQFHLRRPLYTHESGALCYQLIGQLKNNLLLCSPPEGTTSLKFPTLANIWITETGLAFVLSVTNKSHPWIDWLVVLAQTLRHHTLITSTHESVTFCSLINSLSQSYAHADQVLKLVKTWQTTCLFLCSLHYPSSGRDQDTSHLLERLHSRSVQARASGLWISEMRGKHLSTYNRQSHRVQNNTSDDDKDDQFNSIPKIKTTNADRYAGLADHEAFNNWAERWRCVNAEFKARNIIRNGPNTSGHDPEMIHPAHVNLAGTVNRPLESSFKTSQSEVLSTEIPKSTLPFQGVCMRTLKTMYHGLISKPLSFLQKGLKDVRYQLEPRLAQSGMVTQTLHGLDRILRDSDVLVSNAEYSELEVPGLTDRIKCINLKSNYY</sequence>
<evidence type="ECO:0000256" key="1">
    <source>
        <dbReference type="SAM" id="MobiDB-lite"/>
    </source>
</evidence>
<dbReference type="AlphaFoldDB" id="A0A8E0VLS6"/>
<reference evidence="2" key="1">
    <citation type="submission" date="2019-05" db="EMBL/GenBank/DDBJ databases">
        <title>Annotation for the trematode Fasciolopsis buski.</title>
        <authorList>
            <person name="Choi Y.-J."/>
        </authorList>
    </citation>
    <scope>NUCLEOTIDE SEQUENCE</scope>
    <source>
        <strain evidence="2">HT</strain>
        <tissue evidence="2">Whole worm</tissue>
    </source>
</reference>
<feature type="region of interest" description="Disordered" evidence="1">
    <location>
        <begin position="199"/>
        <end position="222"/>
    </location>
</feature>
<dbReference type="OrthoDB" id="6254358at2759"/>
<gene>
    <name evidence="2" type="ORF">FBUS_07855</name>
</gene>
<organism evidence="2 3">
    <name type="scientific">Fasciolopsis buskii</name>
    <dbReference type="NCBI Taxonomy" id="27845"/>
    <lineage>
        <taxon>Eukaryota</taxon>
        <taxon>Metazoa</taxon>
        <taxon>Spiralia</taxon>
        <taxon>Lophotrochozoa</taxon>
        <taxon>Platyhelminthes</taxon>
        <taxon>Trematoda</taxon>
        <taxon>Digenea</taxon>
        <taxon>Plagiorchiida</taxon>
        <taxon>Echinostomata</taxon>
        <taxon>Echinostomatoidea</taxon>
        <taxon>Fasciolidae</taxon>
        <taxon>Fasciolopsis</taxon>
    </lineage>
</organism>
<comment type="caution">
    <text evidence="2">The sequence shown here is derived from an EMBL/GenBank/DDBJ whole genome shotgun (WGS) entry which is preliminary data.</text>
</comment>
<proteinExistence type="predicted"/>
<feature type="compositionally biased region" description="Polar residues" evidence="1">
    <location>
        <begin position="199"/>
        <end position="211"/>
    </location>
</feature>
<evidence type="ECO:0000313" key="2">
    <source>
        <dbReference type="EMBL" id="KAA0195835.1"/>
    </source>
</evidence>
<accession>A0A8E0VLS6</accession>
<name>A0A8E0VLS6_9TREM</name>